<evidence type="ECO:0000256" key="1">
    <source>
        <dbReference type="SAM" id="MobiDB-lite"/>
    </source>
</evidence>
<comment type="caution">
    <text evidence="2">The sequence shown here is derived from an EMBL/GenBank/DDBJ whole genome shotgun (WGS) entry which is preliminary data.</text>
</comment>
<feature type="compositionally biased region" description="Basic and acidic residues" evidence="1">
    <location>
        <begin position="351"/>
        <end position="367"/>
    </location>
</feature>
<proteinExistence type="predicted"/>
<feature type="compositionally biased region" description="Polar residues" evidence="1">
    <location>
        <begin position="58"/>
        <end position="81"/>
    </location>
</feature>
<feature type="compositionally biased region" description="Basic and acidic residues" evidence="1">
    <location>
        <begin position="660"/>
        <end position="669"/>
    </location>
</feature>
<sequence>MFSKYRYGRDHGASYTSPIRECPTPAHAAALQPRSQQRPSLSIPSSPRQYHEHYYNPAESSGVLTQSPIPRTPPGNSSADVTGQVDPRYSAMPTQTVQPITAAAAPRAGAVPSARTPPTQRLGERRVPAPEDALRYSPSASAEVQPQRMLRERSRLLGGVSGAAMLQPAADGAGDLCSSTACWLCAGSCLTGPGSTWPKAKPLFFTSEKNKMPVSTLTLCSTCAAAVSADPHATSREVLQRCQRTPVLRYRTSAYVNAVREYKLLLEVMSEKVLRACDRMRRIQGLSPQAFSSRDEAAICLDPDVDVSRAPLSSFSLPLQCKVLQQLLEALEELLRRDDRATQLAAAAIASDRKPVAQSRQQEHQREAGYPYSEVMAPRDRHVFLAEMAHVERQLAAVSAMNAEKRMADAGHGCASPSRASPVSHCEGVSPPQRGPSSGNAGHMREGGSDRRSYKDHIVASPRACAHDAGAPRSPLLLSSLSSPGGCAGGAADPLSMLADPRRAQYRLRASEAAHGDGDAGSNPRNRSPPALTSPQRLRGCGSGDVPTTDRGELRSAASPAPFPFVLAPHHDHNCSRSPVRAVDGESVGVREATRGKGSEQCSQGDDAGAAASQAPQPRRPSPAFASSGRDTMKKMMESALWAMYSRAPHNRGAEGGCHGNEEVRRETDATPDAPASNHTFCHKDPENILLNYFAGRSDVTPKFRISPARTSPLLRSARRPNAMSARSAPDNRCVVDASRDIDNGVYLVSAVDDDGGLRAQLEQERRRRREAEEALLETHARVAALELATNDMAEKLLTHRLSVTFRNHLEGMELLVRRWTLQANNFCLQKSLLFAEEAAVLVRAVQRDALGVAPLVRKDRRSAAASAEGREPTSGKMLAEAEEVEEELWVSRQHQDEHSGTDGAGGSNDHGASARRVASRGSVDPGSFPRSSSLHTVVPPTPEDDTGAAPYAFPSDLRLKPLVLYL</sequence>
<keyword evidence="3" id="KW-1185">Reference proteome</keyword>
<feature type="region of interest" description="Disordered" evidence="1">
    <location>
        <begin position="1"/>
        <end position="86"/>
    </location>
</feature>
<feature type="region of interest" description="Disordered" evidence="1">
    <location>
        <begin position="511"/>
        <end position="631"/>
    </location>
</feature>
<feature type="region of interest" description="Disordered" evidence="1">
    <location>
        <begin position="651"/>
        <end position="681"/>
    </location>
</feature>
<dbReference type="Proteomes" id="UP000038009">
    <property type="component" value="Unassembled WGS sequence"/>
</dbReference>
<organism evidence="2 3">
    <name type="scientific">Leptomonas seymouri</name>
    <dbReference type="NCBI Taxonomy" id="5684"/>
    <lineage>
        <taxon>Eukaryota</taxon>
        <taxon>Discoba</taxon>
        <taxon>Euglenozoa</taxon>
        <taxon>Kinetoplastea</taxon>
        <taxon>Metakinetoplastina</taxon>
        <taxon>Trypanosomatida</taxon>
        <taxon>Trypanosomatidae</taxon>
        <taxon>Leishmaniinae</taxon>
        <taxon>Leptomonas</taxon>
    </lineage>
</organism>
<evidence type="ECO:0000313" key="3">
    <source>
        <dbReference type="Proteomes" id="UP000038009"/>
    </source>
</evidence>
<name>A0A0N0P552_LEPSE</name>
<feature type="compositionally biased region" description="Basic and acidic residues" evidence="1">
    <location>
        <begin position="443"/>
        <end position="452"/>
    </location>
</feature>
<evidence type="ECO:0000313" key="2">
    <source>
        <dbReference type="EMBL" id="KPI86056.1"/>
    </source>
</evidence>
<dbReference type="AlphaFoldDB" id="A0A0N0P552"/>
<feature type="compositionally biased region" description="Low complexity" evidence="1">
    <location>
        <begin position="103"/>
        <end position="114"/>
    </location>
</feature>
<feature type="compositionally biased region" description="Polar residues" evidence="1">
    <location>
        <begin position="33"/>
        <end position="48"/>
    </location>
</feature>
<feature type="region of interest" description="Disordered" evidence="1">
    <location>
        <begin position="103"/>
        <end position="123"/>
    </location>
</feature>
<dbReference type="OrthoDB" id="243397at2759"/>
<dbReference type="VEuPathDB" id="TriTrypDB:Lsey_0151_0140"/>
<reference evidence="2 3" key="1">
    <citation type="journal article" date="2015" name="PLoS Pathog.">
        <title>Leptomonas seymouri: Adaptations to the Dixenous Life Cycle Analyzed by Genome Sequencing, Transcriptome Profiling and Co-infection with Leishmania donovani.</title>
        <authorList>
            <person name="Kraeva N."/>
            <person name="Butenko A."/>
            <person name="Hlavacova J."/>
            <person name="Kostygov A."/>
            <person name="Myskova J."/>
            <person name="Grybchuk D."/>
            <person name="Lestinova T."/>
            <person name="Votypka J."/>
            <person name="Volf P."/>
            <person name="Opperdoes F."/>
            <person name="Flegontov P."/>
            <person name="Lukes J."/>
            <person name="Yurchenko V."/>
        </authorList>
    </citation>
    <scope>NUCLEOTIDE SEQUENCE [LARGE SCALE GENOMIC DNA]</scope>
    <source>
        <strain evidence="2 3">ATCC 30220</strain>
    </source>
</reference>
<gene>
    <name evidence="2" type="ORF">ABL78_4894</name>
</gene>
<protein>
    <submittedName>
        <fullName evidence="2">Uncharacterized protein</fullName>
    </submittedName>
</protein>
<feature type="compositionally biased region" description="Polar residues" evidence="1">
    <location>
        <begin position="523"/>
        <end position="536"/>
    </location>
</feature>
<accession>A0A0N0P552</accession>
<dbReference type="EMBL" id="LJSK01000151">
    <property type="protein sequence ID" value="KPI86056.1"/>
    <property type="molecule type" value="Genomic_DNA"/>
</dbReference>
<feature type="region of interest" description="Disordered" evidence="1">
    <location>
        <begin position="348"/>
        <end position="367"/>
    </location>
</feature>
<feature type="compositionally biased region" description="Low complexity" evidence="1">
    <location>
        <begin position="603"/>
        <end position="630"/>
    </location>
</feature>
<feature type="region of interest" description="Disordered" evidence="1">
    <location>
        <begin position="410"/>
        <end position="452"/>
    </location>
</feature>
<feature type="region of interest" description="Disordered" evidence="1">
    <location>
        <begin position="860"/>
        <end position="953"/>
    </location>
</feature>
<dbReference type="OMA" id="HHTPVIR"/>